<evidence type="ECO:0000256" key="4">
    <source>
        <dbReference type="ARBA" id="ARBA00023136"/>
    </source>
</evidence>
<name>A0A5N7C8K2_PETAA</name>
<dbReference type="PANTHER" id="PTHR33048:SF149">
    <property type="entry name" value="UBID FAMILY DECARBOXYLASE"/>
    <property type="match status" value="1"/>
</dbReference>
<feature type="transmembrane region" description="Helical" evidence="7">
    <location>
        <begin position="281"/>
        <end position="299"/>
    </location>
</feature>
<dbReference type="Proteomes" id="UP000326877">
    <property type="component" value="Unassembled WGS sequence"/>
</dbReference>
<feature type="transmembrane region" description="Helical" evidence="7">
    <location>
        <begin position="175"/>
        <end position="193"/>
    </location>
</feature>
<dbReference type="PANTHER" id="PTHR33048">
    <property type="entry name" value="PTH11-LIKE INTEGRAL MEMBRANE PROTEIN (AFU_ORTHOLOGUE AFUA_5G11245)"/>
    <property type="match status" value="1"/>
</dbReference>
<dbReference type="AlphaFoldDB" id="A0A5N7C8K2"/>
<evidence type="ECO:0000256" key="5">
    <source>
        <dbReference type="ARBA" id="ARBA00038359"/>
    </source>
</evidence>
<evidence type="ECO:0000256" key="6">
    <source>
        <dbReference type="SAM" id="MobiDB-lite"/>
    </source>
</evidence>
<accession>A0A5N7C8K2</accession>
<keyword evidence="4 7" id="KW-0472">Membrane</keyword>
<gene>
    <name evidence="9" type="ORF">BDV23DRAFT_156383</name>
</gene>
<keyword evidence="3 7" id="KW-1133">Transmembrane helix</keyword>
<feature type="compositionally biased region" description="Basic and acidic residues" evidence="6">
    <location>
        <begin position="411"/>
        <end position="424"/>
    </location>
</feature>
<feature type="transmembrane region" description="Helical" evidence="7">
    <location>
        <begin position="117"/>
        <end position="139"/>
    </location>
</feature>
<dbReference type="OrthoDB" id="3903189at2759"/>
<dbReference type="EMBL" id="ML735260">
    <property type="protein sequence ID" value="KAE8389913.1"/>
    <property type="molecule type" value="Genomic_DNA"/>
</dbReference>
<dbReference type="InterPro" id="IPR049326">
    <property type="entry name" value="Rhodopsin_dom_fungi"/>
</dbReference>
<evidence type="ECO:0000256" key="7">
    <source>
        <dbReference type="SAM" id="Phobius"/>
    </source>
</evidence>
<feature type="domain" description="Rhodopsin" evidence="8">
    <location>
        <begin position="98"/>
        <end position="339"/>
    </location>
</feature>
<evidence type="ECO:0000256" key="3">
    <source>
        <dbReference type="ARBA" id="ARBA00022989"/>
    </source>
</evidence>
<feature type="transmembrane region" description="Helical" evidence="7">
    <location>
        <begin position="319"/>
        <end position="338"/>
    </location>
</feature>
<feature type="transmembrane region" description="Helical" evidence="7">
    <location>
        <begin position="86"/>
        <end position="105"/>
    </location>
</feature>
<comment type="subcellular location">
    <subcellularLocation>
        <location evidence="1">Membrane</location>
        <topology evidence="1">Multi-pass membrane protein</topology>
    </subcellularLocation>
</comment>
<feature type="compositionally biased region" description="Basic and acidic residues" evidence="6">
    <location>
        <begin position="453"/>
        <end position="462"/>
    </location>
</feature>
<feature type="transmembrane region" description="Helical" evidence="7">
    <location>
        <begin position="205"/>
        <end position="229"/>
    </location>
</feature>
<sequence>MRSPESSRHFGTNMGRRAFWLFFQFYFHSTATTCTLIQGCRLRPCSRALTSANVSNCAKLIPKMLYSKKMSSFTPEFTRSFARETWTLYAVGMLSVCLRFVARIRRLGIRNLQMDDYLMVFAVVWYTILCVALNEVVIVGGSNLMSEEDRQNLTPAIKADRVKGSKWVFVSEHSFVLSVWAMKACMLAIYARITDGLRQRKWVNYLAIYVGLGFIGCELSLFLICRPLSNYWAVPTPNYQCSSYQYYEIIQGCISISADIFMLLIGLPLLLQVRVPLKQKLILVVIFGMGIFVIVAAILTKVYCLVPSLISYVYMNWYFREATVAVLVTNLPLIWSLLRDVFPALKSWTGGSKRATDWYRSGPWTSKASGYGRHYGPASQLRSGEFSMQDYNRSTITPRKPASDVSIQASDNRDVSDDGSERALRIRQDVTVTVERESLPPEFWGSHHAKTQSPDRLHQPQS</sequence>
<reference evidence="9" key="1">
    <citation type="submission" date="2019-04" db="EMBL/GenBank/DDBJ databases">
        <title>Friends and foes A comparative genomics studyof 23 Aspergillus species from section Flavi.</title>
        <authorList>
            <consortium name="DOE Joint Genome Institute"/>
            <person name="Kjaerbolling I."/>
            <person name="Vesth T."/>
            <person name="Frisvad J.C."/>
            <person name="Nybo J.L."/>
            <person name="Theobald S."/>
            <person name="Kildgaard S."/>
            <person name="Isbrandt T."/>
            <person name="Kuo A."/>
            <person name="Sato A."/>
            <person name="Lyhne E.K."/>
            <person name="Kogle M.E."/>
            <person name="Wiebenga A."/>
            <person name="Kun R.S."/>
            <person name="Lubbers R.J."/>
            <person name="Makela M.R."/>
            <person name="Barry K."/>
            <person name="Chovatia M."/>
            <person name="Clum A."/>
            <person name="Daum C."/>
            <person name="Haridas S."/>
            <person name="He G."/>
            <person name="LaButti K."/>
            <person name="Lipzen A."/>
            <person name="Mondo S."/>
            <person name="Riley R."/>
            <person name="Salamov A."/>
            <person name="Simmons B.A."/>
            <person name="Magnuson J.K."/>
            <person name="Henrissat B."/>
            <person name="Mortensen U.H."/>
            <person name="Larsen T.O."/>
            <person name="Devries R.P."/>
            <person name="Grigoriev I.V."/>
            <person name="Machida M."/>
            <person name="Baker S.E."/>
            <person name="Andersen M.R."/>
        </authorList>
    </citation>
    <scope>NUCLEOTIDE SEQUENCE [LARGE SCALE GENOMIC DNA]</scope>
    <source>
        <strain evidence="9">IBT 14317</strain>
    </source>
</reference>
<feature type="region of interest" description="Disordered" evidence="6">
    <location>
        <begin position="437"/>
        <end position="462"/>
    </location>
</feature>
<feature type="region of interest" description="Disordered" evidence="6">
    <location>
        <begin position="395"/>
        <end position="424"/>
    </location>
</feature>
<evidence type="ECO:0000313" key="9">
    <source>
        <dbReference type="EMBL" id="KAE8389913.1"/>
    </source>
</evidence>
<dbReference type="Pfam" id="PF20684">
    <property type="entry name" value="Fung_rhodopsin"/>
    <property type="match status" value="1"/>
</dbReference>
<dbReference type="GO" id="GO:0016020">
    <property type="term" value="C:membrane"/>
    <property type="evidence" value="ECO:0007669"/>
    <property type="project" value="UniProtKB-SubCell"/>
</dbReference>
<evidence type="ECO:0000256" key="2">
    <source>
        <dbReference type="ARBA" id="ARBA00022692"/>
    </source>
</evidence>
<evidence type="ECO:0000259" key="8">
    <source>
        <dbReference type="Pfam" id="PF20684"/>
    </source>
</evidence>
<dbReference type="InterPro" id="IPR052337">
    <property type="entry name" value="SAT4-like"/>
</dbReference>
<protein>
    <recommendedName>
        <fullName evidence="8">Rhodopsin domain-containing protein</fullName>
    </recommendedName>
</protein>
<comment type="similarity">
    <text evidence="5">Belongs to the SAT4 family.</text>
</comment>
<proteinExistence type="inferred from homology"/>
<evidence type="ECO:0000256" key="1">
    <source>
        <dbReference type="ARBA" id="ARBA00004141"/>
    </source>
</evidence>
<organism evidence="9">
    <name type="scientific">Petromyces alliaceus</name>
    <name type="common">Aspergillus alliaceus</name>
    <dbReference type="NCBI Taxonomy" id="209559"/>
    <lineage>
        <taxon>Eukaryota</taxon>
        <taxon>Fungi</taxon>
        <taxon>Dikarya</taxon>
        <taxon>Ascomycota</taxon>
        <taxon>Pezizomycotina</taxon>
        <taxon>Eurotiomycetes</taxon>
        <taxon>Eurotiomycetidae</taxon>
        <taxon>Eurotiales</taxon>
        <taxon>Aspergillaceae</taxon>
        <taxon>Aspergillus</taxon>
        <taxon>Aspergillus subgen. Circumdati</taxon>
    </lineage>
</organism>
<keyword evidence="2 7" id="KW-0812">Transmembrane</keyword>
<feature type="transmembrane region" description="Helical" evidence="7">
    <location>
        <begin position="249"/>
        <end position="269"/>
    </location>
</feature>